<sequence>MRRLWGSVNHLPNLSWKRGTLALALNFKNSLLNCYCGFICKQRAKIGRNTIKCFAIFF</sequence>
<name>Q72FI4_NITV2</name>
<dbReference type="EMBL" id="AE017285">
    <property type="protein sequence ID" value="AAS94713.1"/>
    <property type="molecule type" value="Genomic_DNA"/>
</dbReference>
<reference evidence="1 2" key="1">
    <citation type="journal article" date="2004" name="Nat. Biotechnol.">
        <title>The genome sequence of the anaerobic, sulfate-reducing bacterium Desulfovibrio vulgaris Hildenborough.</title>
        <authorList>
            <person name="Heidelberg J.F."/>
            <person name="Seshadri R."/>
            <person name="Haveman S.A."/>
            <person name="Hemme C.L."/>
            <person name="Paulsen I.T."/>
            <person name="Kolonay J.F."/>
            <person name="Eisen J.A."/>
            <person name="Ward N."/>
            <person name="Methe B."/>
            <person name="Brinkac L.M."/>
            <person name="Daugherty S.C."/>
            <person name="Deboy R.T."/>
            <person name="Dodson R.J."/>
            <person name="Durkin A.S."/>
            <person name="Madupu R."/>
            <person name="Nelson W.C."/>
            <person name="Sullivan S.A."/>
            <person name="Fouts D."/>
            <person name="Haft D.H."/>
            <person name="Selengut J."/>
            <person name="Peterson J.D."/>
            <person name="Davidsen T.M."/>
            <person name="Zafar N."/>
            <person name="Zhou L."/>
            <person name="Radune D."/>
            <person name="Dimitrov G."/>
            <person name="Hance M."/>
            <person name="Tran K."/>
            <person name="Khouri H."/>
            <person name="Gill J."/>
            <person name="Utterback T.R."/>
            <person name="Feldblyum T.V."/>
            <person name="Wall J.D."/>
            <person name="Voordouw G."/>
            <person name="Fraser C.M."/>
        </authorList>
    </citation>
    <scope>NUCLEOTIDE SEQUENCE [LARGE SCALE GENOMIC DNA]</scope>
    <source>
        <strain evidence="2">ATCC 29579 / DSM 644 / NCIMB 8303 / VKM B-1760 / Hildenborough</strain>
    </source>
</reference>
<organism evidence="1 2">
    <name type="scientific">Nitratidesulfovibrio vulgaris (strain ATCC 29579 / DSM 644 / CCUG 34227 / NCIMB 8303 / VKM B-1760 / Hildenborough)</name>
    <name type="common">Desulfovibrio vulgaris</name>
    <dbReference type="NCBI Taxonomy" id="882"/>
    <lineage>
        <taxon>Bacteria</taxon>
        <taxon>Pseudomonadati</taxon>
        <taxon>Thermodesulfobacteriota</taxon>
        <taxon>Desulfovibrionia</taxon>
        <taxon>Desulfovibrionales</taxon>
        <taxon>Desulfovibrionaceae</taxon>
        <taxon>Nitratidesulfovibrio</taxon>
    </lineage>
</organism>
<gene>
    <name evidence="1" type="ordered locus">DVU_0229</name>
</gene>
<proteinExistence type="predicted"/>
<dbReference type="AlphaFoldDB" id="Q72FI4"/>
<evidence type="ECO:0000313" key="1">
    <source>
        <dbReference type="EMBL" id="AAS94713.1"/>
    </source>
</evidence>
<dbReference type="KEGG" id="dvu:DVU_0229"/>
<accession>Q72FI4</accession>
<protein>
    <submittedName>
        <fullName evidence="1">Uncharacterized protein</fullName>
    </submittedName>
</protein>
<dbReference type="EnsemblBacteria" id="AAS94713">
    <property type="protein sequence ID" value="AAS94713"/>
    <property type="gene ID" value="DVU_0229"/>
</dbReference>
<dbReference type="HOGENOM" id="CLU_2972090_0_0_7"/>
<dbReference type="PaxDb" id="882-DVU_0229"/>
<keyword evidence="2" id="KW-1185">Reference proteome</keyword>
<dbReference type="Proteomes" id="UP000002194">
    <property type="component" value="Chromosome"/>
</dbReference>
<evidence type="ECO:0000313" key="2">
    <source>
        <dbReference type="Proteomes" id="UP000002194"/>
    </source>
</evidence>